<sequence>MIPVMAKRFLKVLLMPVWRRISYRIEIRLAPTRERLHQLEQQLAIVQARQPFNGEPLIDRIVALENRFNHIEHELNHKLRALDGAITELQAQWRVYVPSFVGAIAAVKRSGTEAISLAQRVDHLAIGLHEHQETLQEREQVLRAHGQALRELANTTEIVLQKVEHISAAPALQPAPVPPPLPLPVISVAPEFPQPDTVLKDIIALAARLESLEARLDQSVHTLQTRVDAQLGADVQGLNSTLSARIHSVGSQADALSEQLLQIRHSLSEEVNDLWQFVRAHKARNEVALHQE</sequence>
<evidence type="ECO:0000313" key="1">
    <source>
        <dbReference type="EMBL" id="TWB26322.1"/>
    </source>
</evidence>
<reference evidence="1 2" key="1">
    <citation type="submission" date="2019-06" db="EMBL/GenBank/DDBJ databases">
        <title>Genomic Encyclopedia of Type Strains, Phase IV (KMG-V): Genome sequencing to study the core and pangenomes of soil and plant-associated prokaryotes.</title>
        <authorList>
            <person name="Whitman W."/>
        </authorList>
    </citation>
    <scope>NUCLEOTIDE SEQUENCE [LARGE SCALE GENOMIC DNA]</scope>
    <source>
        <strain evidence="1 2">BR 11865</strain>
    </source>
</reference>
<name>A0A560FXJ4_9PROT</name>
<gene>
    <name evidence="1" type="ORF">FBZ88_10886</name>
</gene>
<organism evidence="1 2">
    <name type="scientific">Nitrospirillum amazonense</name>
    <dbReference type="NCBI Taxonomy" id="28077"/>
    <lineage>
        <taxon>Bacteria</taxon>
        <taxon>Pseudomonadati</taxon>
        <taxon>Pseudomonadota</taxon>
        <taxon>Alphaproteobacteria</taxon>
        <taxon>Rhodospirillales</taxon>
        <taxon>Azospirillaceae</taxon>
        <taxon>Nitrospirillum</taxon>
    </lineage>
</organism>
<dbReference type="AlphaFoldDB" id="A0A560FXJ4"/>
<protein>
    <submittedName>
        <fullName evidence="1">Uncharacterized protein</fullName>
    </submittedName>
</protein>
<comment type="caution">
    <text evidence="1">The sequence shown here is derived from an EMBL/GenBank/DDBJ whole genome shotgun (WGS) entry which is preliminary data.</text>
</comment>
<accession>A0A560FXJ4</accession>
<dbReference type="EMBL" id="VITO01000008">
    <property type="protein sequence ID" value="TWB26322.1"/>
    <property type="molecule type" value="Genomic_DNA"/>
</dbReference>
<proteinExistence type="predicted"/>
<evidence type="ECO:0000313" key="2">
    <source>
        <dbReference type="Proteomes" id="UP000316545"/>
    </source>
</evidence>
<keyword evidence="2" id="KW-1185">Reference proteome</keyword>
<dbReference type="Proteomes" id="UP000316545">
    <property type="component" value="Unassembled WGS sequence"/>
</dbReference>